<dbReference type="SUPFAM" id="SSF161098">
    <property type="entry name" value="MetI-like"/>
    <property type="match status" value="1"/>
</dbReference>
<gene>
    <name evidence="11" type="ORF">KG104_13570</name>
</gene>
<dbReference type="PANTHER" id="PTHR30450">
    <property type="entry name" value="ABC TRANSPORTER PERMEASE"/>
    <property type="match status" value="1"/>
</dbReference>
<dbReference type="KEGG" id="asun:KG104_13570"/>
<dbReference type="Pfam" id="PF00528">
    <property type="entry name" value="BPD_transp_1"/>
    <property type="match status" value="1"/>
</dbReference>
<evidence type="ECO:0000256" key="2">
    <source>
        <dbReference type="ARBA" id="ARBA00007069"/>
    </source>
</evidence>
<dbReference type="PROSITE" id="PS50928">
    <property type="entry name" value="ABC_TM1"/>
    <property type="match status" value="1"/>
</dbReference>
<evidence type="ECO:0000256" key="9">
    <source>
        <dbReference type="SAM" id="MobiDB-lite"/>
    </source>
</evidence>
<feature type="transmembrane region" description="Helical" evidence="8">
    <location>
        <begin position="155"/>
        <end position="176"/>
    </location>
</feature>
<organism evidence="11 12">
    <name type="scientific">Arthrobacter sunyaminii</name>
    <dbReference type="NCBI Taxonomy" id="2816859"/>
    <lineage>
        <taxon>Bacteria</taxon>
        <taxon>Bacillati</taxon>
        <taxon>Actinomycetota</taxon>
        <taxon>Actinomycetes</taxon>
        <taxon>Micrococcales</taxon>
        <taxon>Micrococcaceae</taxon>
        <taxon>Arthrobacter</taxon>
    </lineage>
</organism>
<keyword evidence="12" id="KW-1185">Reference proteome</keyword>
<keyword evidence="5 8" id="KW-0812">Transmembrane</keyword>
<dbReference type="CDD" id="cd06261">
    <property type="entry name" value="TM_PBP2"/>
    <property type="match status" value="1"/>
</dbReference>
<feature type="transmembrane region" description="Helical" evidence="8">
    <location>
        <begin position="96"/>
        <end position="114"/>
    </location>
</feature>
<keyword evidence="7 8" id="KW-0472">Membrane</keyword>
<accession>A0A975PEG1</accession>
<feature type="region of interest" description="Disordered" evidence="9">
    <location>
        <begin position="255"/>
        <end position="276"/>
    </location>
</feature>
<dbReference type="GO" id="GO:0048473">
    <property type="term" value="P:D-methionine transmembrane transport"/>
    <property type="evidence" value="ECO:0007669"/>
    <property type="project" value="TreeGrafter"/>
</dbReference>
<dbReference type="InterPro" id="IPR051322">
    <property type="entry name" value="AA_ABC_Transporter_Permease"/>
</dbReference>
<keyword evidence="3 8" id="KW-0813">Transport</keyword>
<evidence type="ECO:0000256" key="6">
    <source>
        <dbReference type="ARBA" id="ARBA00022989"/>
    </source>
</evidence>
<evidence type="ECO:0000256" key="4">
    <source>
        <dbReference type="ARBA" id="ARBA00022475"/>
    </source>
</evidence>
<sequence>MNFLTELLDNPGITKALPESILETLQMVGISGLVTLLIGLPLGIFLHTSAPGGLRPLPVTNRIVSGVIVNITRSIPFAILMVTLIPLARIITGTSIGPIAACVALSIGTIPFFARLVETALRDVSGGKIDAALVMGSTKMQIVSKVLLPEAMPGLVAALTTTMVTLVGYSAMAGIVGGGGLGRLAYNYGVQRFDSGVMIVTIIVIVAIVQVIQIAGDMVARRVDHRSADGGARRRRRTAAAGAPGAAALDVSVVAPPAGPDHVPGRSVQDTADIRR</sequence>
<dbReference type="InterPro" id="IPR000515">
    <property type="entry name" value="MetI-like"/>
</dbReference>
<dbReference type="Proteomes" id="UP000680588">
    <property type="component" value="Chromosome"/>
</dbReference>
<evidence type="ECO:0000256" key="1">
    <source>
        <dbReference type="ARBA" id="ARBA00004651"/>
    </source>
</evidence>
<evidence type="ECO:0000256" key="5">
    <source>
        <dbReference type="ARBA" id="ARBA00022692"/>
    </source>
</evidence>
<proteinExistence type="inferred from homology"/>
<dbReference type="EMBL" id="CP076456">
    <property type="protein sequence ID" value="QWQ35494.1"/>
    <property type="molecule type" value="Genomic_DNA"/>
</dbReference>
<feature type="transmembrane region" description="Helical" evidence="8">
    <location>
        <begin position="67"/>
        <end position="90"/>
    </location>
</feature>
<keyword evidence="6 8" id="KW-1133">Transmembrane helix</keyword>
<name>A0A975PEG1_9MICC</name>
<evidence type="ECO:0000256" key="7">
    <source>
        <dbReference type="ARBA" id="ARBA00023136"/>
    </source>
</evidence>
<feature type="transmembrane region" description="Helical" evidence="8">
    <location>
        <begin position="196"/>
        <end position="216"/>
    </location>
</feature>
<evidence type="ECO:0000256" key="3">
    <source>
        <dbReference type="ARBA" id="ARBA00022448"/>
    </source>
</evidence>
<evidence type="ECO:0000259" key="10">
    <source>
        <dbReference type="PROSITE" id="PS50928"/>
    </source>
</evidence>
<evidence type="ECO:0000313" key="12">
    <source>
        <dbReference type="Proteomes" id="UP000680588"/>
    </source>
</evidence>
<keyword evidence="4" id="KW-1003">Cell membrane</keyword>
<dbReference type="PANTHER" id="PTHR30450:SF1">
    <property type="entry name" value="D-METHIONINE TRANSPORT SYSTEM PERMEASE PROTEIN METI-RELATED"/>
    <property type="match status" value="1"/>
</dbReference>
<dbReference type="FunFam" id="1.10.3720.10:FF:000002">
    <property type="entry name" value="D-methionine ABC transporter permease MetI"/>
    <property type="match status" value="1"/>
</dbReference>
<comment type="similarity">
    <text evidence="2">Belongs to the binding-protein-dependent transport system permease family. CysTW subfamily.</text>
</comment>
<feature type="transmembrane region" description="Helical" evidence="8">
    <location>
        <begin position="25"/>
        <end position="46"/>
    </location>
</feature>
<feature type="domain" description="ABC transmembrane type-1" evidence="10">
    <location>
        <begin position="21"/>
        <end position="216"/>
    </location>
</feature>
<protein>
    <submittedName>
        <fullName evidence="11">ABC transporter permease</fullName>
    </submittedName>
</protein>
<evidence type="ECO:0000313" key="11">
    <source>
        <dbReference type="EMBL" id="QWQ35494.1"/>
    </source>
</evidence>
<dbReference type="Gene3D" id="1.10.3720.10">
    <property type="entry name" value="MetI-like"/>
    <property type="match status" value="1"/>
</dbReference>
<dbReference type="GO" id="GO:0005886">
    <property type="term" value="C:plasma membrane"/>
    <property type="evidence" value="ECO:0007669"/>
    <property type="project" value="UniProtKB-SubCell"/>
</dbReference>
<comment type="subcellular location">
    <subcellularLocation>
        <location evidence="1 8">Cell membrane</location>
        <topology evidence="1 8">Multi-pass membrane protein</topology>
    </subcellularLocation>
</comment>
<evidence type="ECO:0000256" key="8">
    <source>
        <dbReference type="RuleBase" id="RU363032"/>
    </source>
</evidence>
<dbReference type="AlphaFoldDB" id="A0A975PEG1"/>
<dbReference type="InterPro" id="IPR035906">
    <property type="entry name" value="MetI-like_sf"/>
</dbReference>
<reference evidence="11" key="1">
    <citation type="submission" date="2021-06" db="EMBL/GenBank/DDBJ databases">
        <title>Novel species in genus Arthrobacter.</title>
        <authorList>
            <person name="Zhang G."/>
        </authorList>
    </citation>
    <scope>NUCLEOTIDE SEQUENCE</scope>
    <source>
        <strain evidence="11">Zg-ZUI122</strain>
    </source>
</reference>